<dbReference type="InterPro" id="IPR003754">
    <property type="entry name" value="4pyrrol_synth_uPrphyn_synth"/>
</dbReference>
<evidence type="ECO:0000259" key="1">
    <source>
        <dbReference type="Pfam" id="PF02602"/>
    </source>
</evidence>
<protein>
    <submittedName>
        <fullName evidence="2">Related to Uroporphyrinogen-III synthase</fullName>
    </submittedName>
</protein>
<reference evidence="3" key="1">
    <citation type="submission" date="2016-11" db="EMBL/GenBank/DDBJ databases">
        <authorList>
            <person name="Guldener U."/>
        </authorList>
    </citation>
    <scope>NUCLEOTIDE SEQUENCE [LARGE SCALE GENOMIC DNA]</scope>
</reference>
<gene>
    <name evidence="2" type="ORF">HGUI_02967</name>
</gene>
<evidence type="ECO:0000313" key="3">
    <source>
        <dbReference type="Proteomes" id="UP000183365"/>
    </source>
</evidence>
<dbReference type="GO" id="GO:0004852">
    <property type="term" value="F:uroporphyrinogen-III synthase activity"/>
    <property type="evidence" value="ECO:0007669"/>
    <property type="project" value="EnsemblFungi"/>
</dbReference>
<dbReference type="InterPro" id="IPR036108">
    <property type="entry name" value="4pyrrol_syn_uPrphyn_synt_sf"/>
</dbReference>
<dbReference type="Proteomes" id="UP000183365">
    <property type="component" value="Unassembled WGS sequence"/>
</dbReference>
<dbReference type="VEuPathDB" id="FungiDB:HGUI_02967"/>
<sequence>MKNVLLLKTKTTPTDPYENILKREDIKHSFIPLLTHKHIPEKCINLFKEEIDNIDYLIITSQRAVEALEQSILPALSESIINKIFNKPIFTVGPATADFLKRIGFNDIKGGINAGNGSILSDLIIEQPDEKYKTNKKGMFLVGEIRKDVIPRKLIPKGYDLTEVEVYATKAMENIKERFDAKMDQDNEDIVNYVVFFSPQGTDDIIKSDFSNSVVISIGPTTKDYLEKNHINVKGVCQKPNADSLIELLNEL</sequence>
<feature type="domain" description="Tetrapyrrole biosynthesis uroporphyrinogen III synthase" evidence="1">
    <location>
        <begin position="19"/>
        <end position="247"/>
    </location>
</feature>
<dbReference type="GO" id="GO:0005829">
    <property type="term" value="C:cytosol"/>
    <property type="evidence" value="ECO:0007669"/>
    <property type="project" value="TreeGrafter"/>
</dbReference>
<dbReference type="PANTHER" id="PTHR12390:SF0">
    <property type="entry name" value="UROPORPHYRINOGEN-III SYNTHASE"/>
    <property type="match status" value="1"/>
</dbReference>
<evidence type="ECO:0000313" key="2">
    <source>
        <dbReference type="EMBL" id="SGZ40767.1"/>
    </source>
</evidence>
<organism evidence="2 3">
    <name type="scientific">Hanseniaspora guilliermondii</name>
    <dbReference type="NCBI Taxonomy" id="56406"/>
    <lineage>
        <taxon>Eukaryota</taxon>
        <taxon>Fungi</taxon>
        <taxon>Dikarya</taxon>
        <taxon>Ascomycota</taxon>
        <taxon>Saccharomycotina</taxon>
        <taxon>Saccharomycetes</taxon>
        <taxon>Saccharomycodales</taxon>
        <taxon>Saccharomycodaceae</taxon>
        <taxon>Hanseniaspora</taxon>
    </lineage>
</organism>
<name>A0A1L0D0V8_9ASCO</name>
<accession>A0A1L0D0V8</accession>
<dbReference type="GO" id="GO:0006780">
    <property type="term" value="P:uroporphyrinogen III biosynthetic process"/>
    <property type="evidence" value="ECO:0007669"/>
    <property type="project" value="InterPro"/>
</dbReference>
<dbReference type="SUPFAM" id="SSF69618">
    <property type="entry name" value="HemD-like"/>
    <property type="match status" value="1"/>
</dbReference>
<proteinExistence type="predicted"/>
<dbReference type="AlphaFoldDB" id="A0A1L0D0V8"/>
<dbReference type="UniPathway" id="UPA00251">
    <property type="reaction ID" value="UER00320"/>
</dbReference>
<dbReference type="Gene3D" id="3.40.50.10090">
    <property type="match status" value="2"/>
</dbReference>
<dbReference type="EMBL" id="FQNF01000063">
    <property type="protein sequence ID" value="SGZ40767.1"/>
    <property type="molecule type" value="Genomic_DNA"/>
</dbReference>
<dbReference type="InterPro" id="IPR039793">
    <property type="entry name" value="UROS/Hem4"/>
</dbReference>
<dbReference type="OrthoDB" id="5595751at2759"/>
<keyword evidence="3" id="KW-1185">Reference proteome</keyword>
<dbReference type="Pfam" id="PF02602">
    <property type="entry name" value="HEM4"/>
    <property type="match status" value="1"/>
</dbReference>
<dbReference type="PANTHER" id="PTHR12390">
    <property type="entry name" value="UROPORPHYRINOGEN III SYNTHASE"/>
    <property type="match status" value="1"/>
</dbReference>
<dbReference type="CDD" id="cd06578">
    <property type="entry name" value="HemD"/>
    <property type="match status" value="1"/>
</dbReference>
<dbReference type="GO" id="GO:0006782">
    <property type="term" value="P:protoporphyrinogen IX biosynthetic process"/>
    <property type="evidence" value="ECO:0007669"/>
    <property type="project" value="UniProtKB-UniPathway"/>
</dbReference>